<dbReference type="SMART" id="SM00283">
    <property type="entry name" value="MA"/>
    <property type="match status" value="1"/>
</dbReference>
<keyword evidence="6 8" id="KW-0807">Transducer</keyword>
<dbReference type="Pfam" id="PF00015">
    <property type="entry name" value="MCPsignal"/>
    <property type="match status" value="1"/>
</dbReference>
<dbReference type="InterPro" id="IPR033480">
    <property type="entry name" value="sCache_2"/>
</dbReference>
<feature type="transmembrane region" description="Helical" evidence="9">
    <location>
        <begin position="12"/>
        <end position="34"/>
    </location>
</feature>
<dbReference type="Proteomes" id="UP000009881">
    <property type="component" value="Unassembled WGS sequence"/>
</dbReference>
<gene>
    <name evidence="12" type="ORF">C882_3719</name>
</gene>
<dbReference type="Pfam" id="PF00672">
    <property type="entry name" value="HAMP"/>
    <property type="match status" value="1"/>
</dbReference>
<dbReference type="GO" id="GO:0007165">
    <property type="term" value="P:signal transduction"/>
    <property type="evidence" value="ECO:0007669"/>
    <property type="project" value="UniProtKB-KW"/>
</dbReference>
<dbReference type="SMART" id="SM01049">
    <property type="entry name" value="Cache_2"/>
    <property type="match status" value="1"/>
</dbReference>
<dbReference type="eggNOG" id="COG4564">
    <property type="taxonomic scope" value="Bacteria"/>
</dbReference>
<dbReference type="SMART" id="SM00304">
    <property type="entry name" value="HAMP"/>
    <property type="match status" value="1"/>
</dbReference>
<accession>K9HSN9</accession>
<evidence type="ECO:0000256" key="4">
    <source>
        <dbReference type="ARBA" id="ARBA00022989"/>
    </source>
</evidence>
<name>K9HSN9_9PROT</name>
<evidence type="ECO:0000313" key="13">
    <source>
        <dbReference type="Proteomes" id="UP000009881"/>
    </source>
</evidence>
<dbReference type="GO" id="GO:0006935">
    <property type="term" value="P:chemotaxis"/>
    <property type="evidence" value="ECO:0007669"/>
    <property type="project" value="InterPro"/>
</dbReference>
<evidence type="ECO:0000256" key="5">
    <source>
        <dbReference type="ARBA" id="ARBA00023136"/>
    </source>
</evidence>
<keyword evidence="13" id="KW-1185">Reference proteome</keyword>
<dbReference type="GO" id="GO:0004888">
    <property type="term" value="F:transmembrane signaling receptor activity"/>
    <property type="evidence" value="ECO:0007669"/>
    <property type="project" value="InterPro"/>
</dbReference>
<dbReference type="InterPro" id="IPR004089">
    <property type="entry name" value="MCPsignal_dom"/>
</dbReference>
<feature type="domain" description="HAMP" evidence="11">
    <location>
        <begin position="212"/>
        <end position="265"/>
    </location>
</feature>
<evidence type="ECO:0000256" key="7">
    <source>
        <dbReference type="ARBA" id="ARBA00029447"/>
    </source>
</evidence>
<feature type="transmembrane region" description="Helical" evidence="9">
    <location>
        <begin position="192"/>
        <end position="211"/>
    </location>
</feature>
<dbReference type="PANTHER" id="PTHR32089">
    <property type="entry name" value="METHYL-ACCEPTING CHEMOTAXIS PROTEIN MCPB"/>
    <property type="match status" value="1"/>
</dbReference>
<dbReference type="Gene3D" id="3.30.450.20">
    <property type="entry name" value="PAS domain"/>
    <property type="match status" value="1"/>
</dbReference>
<dbReference type="SUPFAM" id="SSF58104">
    <property type="entry name" value="Methyl-accepting chemotaxis protein (MCP) signaling domain"/>
    <property type="match status" value="1"/>
</dbReference>
<comment type="subcellular location">
    <subcellularLocation>
        <location evidence="1">Cell membrane</location>
        <topology evidence="1">Multi-pass membrane protein</topology>
    </subcellularLocation>
</comment>
<dbReference type="eggNOG" id="COG0840">
    <property type="taxonomic scope" value="Bacteria"/>
</dbReference>
<dbReference type="GO" id="GO:0005886">
    <property type="term" value="C:plasma membrane"/>
    <property type="evidence" value="ECO:0007669"/>
    <property type="project" value="UniProtKB-SubCell"/>
</dbReference>
<organism evidence="12 13">
    <name type="scientific">Caenispirillum salinarum AK4</name>
    <dbReference type="NCBI Taxonomy" id="1238182"/>
    <lineage>
        <taxon>Bacteria</taxon>
        <taxon>Pseudomonadati</taxon>
        <taxon>Pseudomonadota</taxon>
        <taxon>Alphaproteobacteria</taxon>
        <taxon>Rhodospirillales</taxon>
        <taxon>Novispirillaceae</taxon>
        <taxon>Caenispirillum</taxon>
    </lineage>
</organism>
<dbReference type="STRING" id="1238182.C882_3719"/>
<reference evidence="12 13" key="1">
    <citation type="journal article" date="2013" name="Genome Announc.">
        <title>Draft Genome Sequence of an Alphaproteobacterium, Caenispirillum salinarum AK4(T), Isolated from a Solar Saltern.</title>
        <authorList>
            <person name="Khatri I."/>
            <person name="Singh A."/>
            <person name="Korpole S."/>
            <person name="Pinnaka A.K."/>
            <person name="Subramanian S."/>
        </authorList>
    </citation>
    <scope>NUCLEOTIDE SEQUENCE [LARGE SCALE GENOMIC DNA]</scope>
    <source>
        <strain evidence="12 13">AK4</strain>
    </source>
</reference>
<sequence>MRLGNLGLGAKIWLPIGLLALGFIAICGVSLAFVQDTLMDDRRAKARAITETAHAIFARHAERAATGETSEAEARAAAKEAIRAMRYDGEEYVFVFDMDGRAVVVPPKPELEGTSMLEATDPEGVPFVADMAGVVKAEGAGFVHYHWPKAGHDQPVDKLSYVQAFEPWGLFVGTGIYLDDVSAVFWNRAMTFAAIAIVLLGGVGALAWLIVRDISRPTVDLAHRMHDLADGHLDVDVVGTHRGDEIGEMARAMEIFKHNAAERARLEAAQKDAEARAARERKDLMNRLADDFERAVGEVVKSVSDAAAEMEATATAMTSTAEETSRQSTAVAAAAEEATSNVETVAAATEELSASIGEISRSVGGASAEAKEAVGQAEQSNRMVLELAHAAERIGEVVTLISDIASQTNLLALNATIEAARAGEAGKGFAVVANEVKTLANQTAKATEEISQQIASIQTATKGTVDAIQGIGRTIGRISETAHSIAAAVEEQGAATQEISRNVQAAAAGAGDVTHNIEGVKDAAGETGAAAAQVQMSASTLAHHSGLLRKELDHFLSGVRAA</sequence>
<dbReference type="InterPro" id="IPR004090">
    <property type="entry name" value="Chemotax_Me-accpt_rcpt"/>
</dbReference>
<dbReference type="AlphaFoldDB" id="K9HSN9"/>
<keyword evidence="5 9" id="KW-0472">Membrane</keyword>
<dbReference type="OrthoDB" id="7260004at2"/>
<dbReference type="EMBL" id="ANHY01000006">
    <property type="protein sequence ID" value="EKV31346.1"/>
    <property type="molecule type" value="Genomic_DNA"/>
</dbReference>
<evidence type="ECO:0000259" key="10">
    <source>
        <dbReference type="PROSITE" id="PS50111"/>
    </source>
</evidence>
<dbReference type="CDD" id="cd06225">
    <property type="entry name" value="HAMP"/>
    <property type="match status" value="1"/>
</dbReference>
<dbReference type="Gene3D" id="1.10.287.950">
    <property type="entry name" value="Methyl-accepting chemotaxis protein"/>
    <property type="match status" value="1"/>
</dbReference>
<dbReference type="InterPro" id="IPR003660">
    <property type="entry name" value="HAMP_dom"/>
</dbReference>
<keyword evidence="3 9" id="KW-0812">Transmembrane</keyword>
<dbReference type="Pfam" id="PF17200">
    <property type="entry name" value="sCache_2"/>
    <property type="match status" value="1"/>
</dbReference>
<keyword evidence="4 9" id="KW-1133">Transmembrane helix</keyword>
<protein>
    <submittedName>
        <fullName evidence="12">Methyl-accepting chemotaxis protein</fullName>
    </submittedName>
</protein>
<evidence type="ECO:0000256" key="3">
    <source>
        <dbReference type="ARBA" id="ARBA00022692"/>
    </source>
</evidence>
<dbReference type="PRINTS" id="PR00260">
    <property type="entry name" value="CHEMTRNSDUCR"/>
</dbReference>
<dbReference type="PROSITE" id="PS50111">
    <property type="entry name" value="CHEMOTAXIS_TRANSDUC_2"/>
    <property type="match status" value="1"/>
</dbReference>
<evidence type="ECO:0000256" key="1">
    <source>
        <dbReference type="ARBA" id="ARBA00004651"/>
    </source>
</evidence>
<evidence type="ECO:0000313" key="12">
    <source>
        <dbReference type="EMBL" id="EKV31346.1"/>
    </source>
</evidence>
<dbReference type="RefSeq" id="WP_009539827.1">
    <property type="nucleotide sequence ID" value="NZ_ANHY01000006.1"/>
</dbReference>
<comment type="similarity">
    <text evidence="7">Belongs to the methyl-accepting chemotaxis (MCP) protein family.</text>
</comment>
<evidence type="ECO:0000256" key="9">
    <source>
        <dbReference type="SAM" id="Phobius"/>
    </source>
</evidence>
<evidence type="ECO:0000256" key="2">
    <source>
        <dbReference type="ARBA" id="ARBA00022475"/>
    </source>
</evidence>
<keyword evidence="2" id="KW-1003">Cell membrane</keyword>
<feature type="domain" description="Methyl-accepting transducer" evidence="10">
    <location>
        <begin position="306"/>
        <end position="542"/>
    </location>
</feature>
<evidence type="ECO:0000259" key="11">
    <source>
        <dbReference type="PROSITE" id="PS50885"/>
    </source>
</evidence>
<dbReference type="PATRIC" id="fig|1238182.3.peg.1382"/>
<evidence type="ECO:0000256" key="8">
    <source>
        <dbReference type="PROSITE-ProRule" id="PRU00284"/>
    </source>
</evidence>
<proteinExistence type="inferred from homology"/>
<evidence type="ECO:0000256" key="6">
    <source>
        <dbReference type="ARBA" id="ARBA00023224"/>
    </source>
</evidence>
<comment type="caution">
    <text evidence="12">The sequence shown here is derived from an EMBL/GenBank/DDBJ whole genome shotgun (WGS) entry which is preliminary data.</text>
</comment>
<dbReference type="PROSITE" id="PS50885">
    <property type="entry name" value="HAMP"/>
    <property type="match status" value="1"/>
</dbReference>
<dbReference type="PANTHER" id="PTHR32089:SF112">
    <property type="entry name" value="LYSOZYME-LIKE PROTEIN-RELATED"/>
    <property type="match status" value="1"/>
</dbReference>